<proteinExistence type="predicted"/>
<organism evidence="1 2">
    <name type="scientific">Prosthecobacter fusiformis</name>
    <dbReference type="NCBI Taxonomy" id="48464"/>
    <lineage>
        <taxon>Bacteria</taxon>
        <taxon>Pseudomonadati</taxon>
        <taxon>Verrucomicrobiota</taxon>
        <taxon>Verrucomicrobiia</taxon>
        <taxon>Verrucomicrobiales</taxon>
        <taxon>Verrucomicrobiaceae</taxon>
        <taxon>Prosthecobacter</taxon>
    </lineage>
</organism>
<keyword evidence="2" id="KW-1185">Reference proteome</keyword>
<protein>
    <submittedName>
        <fullName evidence="1">Uncharacterized protein</fullName>
    </submittedName>
</protein>
<gene>
    <name evidence="1" type="ORF">EI77_01929</name>
</gene>
<dbReference type="RefSeq" id="WP_133794998.1">
    <property type="nucleotide sequence ID" value="NZ_SOCA01000002.1"/>
</dbReference>
<dbReference type="AlphaFoldDB" id="A0A4R7S779"/>
<reference evidence="1 2" key="1">
    <citation type="submission" date="2019-03" db="EMBL/GenBank/DDBJ databases">
        <title>Genomic Encyclopedia of Archaeal and Bacterial Type Strains, Phase II (KMG-II): from individual species to whole genera.</title>
        <authorList>
            <person name="Goeker M."/>
        </authorList>
    </citation>
    <scope>NUCLEOTIDE SEQUENCE [LARGE SCALE GENOMIC DNA]</scope>
    <source>
        <strain evidence="1 2">ATCC 25309</strain>
    </source>
</reference>
<dbReference type="EMBL" id="SOCA01000002">
    <property type="protein sequence ID" value="TDU73458.1"/>
    <property type="molecule type" value="Genomic_DNA"/>
</dbReference>
<evidence type="ECO:0000313" key="2">
    <source>
        <dbReference type="Proteomes" id="UP000295662"/>
    </source>
</evidence>
<dbReference type="Proteomes" id="UP000295662">
    <property type="component" value="Unassembled WGS sequence"/>
</dbReference>
<sequence>MASDTIEEILRRKQAEKSAVPASQPTEQEDKFFSILVGETSQEHFFEIQTRDGLRTCFSYSDIIWIVYDPDNGLNIEFGGYLVTIEGRGLVPRLFDGIKQKRVAWVKEADHELQDHKENTTFISKITITPPKGFAEDEDETPSE</sequence>
<dbReference type="OrthoDB" id="195127at2"/>
<accession>A0A4R7S779</accession>
<name>A0A4R7S779_9BACT</name>
<comment type="caution">
    <text evidence="1">The sequence shown here is derived from an EMBL/GenBank/DDBJ whole genome shotgun (WGS) entry which is preliminary data.</text>
</comment>
<evidence type="ECO:0000313" key="1">
    <source>
        <dbReference type="EMBL" id="TDU73458.1"/>
    </source>
</evidence>